<organism evidence="2 3">
    <name type="scientific">Hyaloscypha variabilis (strain UAMH 11265 / GT02V1 / F)</name>
    <name type="common">Meliniomyces variabilis</name>
    <dbReference type="NCBI Taxonomy" id="1149755"/>
    <lineage>
        <taxon>Eukaryota</taxon>
        <taxon>Fungi</taxon>
        <taxon>Dikarya</taxon>
        <taxon>Ascomycota</taxon>
        <taxon>Pezizomycotina</taxon>
        <taxon>Leotiomycetes</taxon>
        <taxon>Helotiales</taxon>
        <taxon>Hyaloscyphaceae</taxon>
        <taxon>Hyaloscypha</taxon>
        <taxon>Hyaloscypha variabilis</taxon>
    </lineage>
</organism>
<feature type="region of interest" description="Disordered" evidence="1">
    <location>
        <begin position="1"/>
        <end position="43"/>
    </location>
</feature>
<dbReference type="AlphaFoldDB" id="A0A2J6S6G1"/>
<evidence type="ECO:0000313" key="3">
    <source>
        <dbReference type="Proteomes" id="UP000235786"/>
    </source>
</evidence>
<protein>
    <submittedName>
        <fullName evidence="2">Uncharacterized protein</fullName>
    </submittedName>
</protein>
<dbReference type="EMBL" id="KZ613939">
    <property type="protein sequence ID" value="PMD46350.1"/>
    <property type="molecule type" value="Genomic_DNA"/>
</dbReference>
<name>A0A2J6S6G1_HYAVF</name>
<evidence type="ECO:0000256" key="1">
    <source>
        <dbReference type="SAM" id="MobiDB-lite"/>
    </source>
</evidence>
<dbReference type="Proteomes" id="UP000235786">
    <property type="component" value="Unassembled WGS sequence"/>
</dbReference>
<accession>A0A2J6S6G1</accession>
<feature type="compositionally biased region" description="Low complexity" evidence="1">
    <location>
        <begin position="28"/>
        <end position="39"/>
    </location>
</feature>
<keyword evidence="3" id="KW-1185">Reference proteome</keyword>
<proteinExistence type="predicted"/>
<gene>
    <name evidence="2" type="ORF">L207DRAFT_211043</name>
</gene>
<evidence type="ECO:0000313" key="2">
    <source>
        <dbReference type="EMBL" id="PMD46350.1"/>
    </source>
</evidence>
<sequence length="169" mass="18165">MSSFWNTALAGRTQHRRSSSSLDAGPKSPSHLQLSSSSPSRRRSRLLGSEAVCACRVDTEAAAKNSSVSKSHTSTSMSNLVLCYSACGFSADAWPIELVRTTSCSALPLSSRYRVCLVAGVTWPRNKCKGAPSSSVLEDFCNRAVIGMAFYRKARVETDIDARCSSTSD</sequence>
<reference evidence="2 3" key="1">
    <citation type="submission" date="2016-04" db="EMBL/GenBank/DDBJ databases">
        <title>A degradative enzymes factory behind the ericoid mycorrhizal symbiosis.</title>
        <authorList>
            <consortium name="DOE Joint Genome Institute"/>
            <person name="Martino E."/>
            <person name="Morin E."/>
            <person name="Grelet G."/>
            <person name="Kuo A."/>
            <person name="Kohler A."/>
            <person name="Daghino S."/>
            <person name="Barry K."/>
            <person name="Choi C."/>
            <person name="Cichocki N."/>
            <person name="Clum A."/>
            <person name="Copeland A."/>
            <person name="Hainaut M."/>
            <person name="Haridas S."/>
            <person name="Labutti K."/>
            <person name="Lindquist E."/>
            <person name="Lipzen A."/>
            <person name="Khouja H.-R."/>
            <person name="Murat C."/>
            <person name="Ohm R."/>
            <person name="Olson A."/>
            <person name="Spatafora J."/>
            <person name="Veneault-Fourrey C."/>
            <person name="Henrissat B."/>
            <person name="Grigoriev I."/>
            <person name="Martin F."/>
            <person name="Perotto S."/>
        </authorList>
    </citation>
    <scope>NUCLEOTIDE SEQUENCE [LARGE SCALE GENOMIC DNA]</scope>
    <source>
        <strain evidence="2 3">F</strain>
    </source>
</reference>